<dbReference type="AlphaFoldDB" id="A0A0U4C413"/>
<dbReference type="Gene3D" id="3.40.50.150">
    <property type="entry name" value="Vaccinia Virus protein VP39"/>
    <property type="match status" value="1"/>
</dbReference>
<dbReference type="STRING" id="2041.AERYTH_13795"/>
<dbReference type="PATRIC" id="fig|2041.4.peg.2877"/>
<gene>
    <name evidence="1" type="ORF">AERYTH_13795</name>
</gene>
<reference evidence="1 2" key="1">
    <citation type="journal article" date="1991" name="Int. J. Syst. Bacteriol.">
        <title>Description of the erythromycin-producing bacterium Arthrobacter sp. strain NRRL B-3381 as Aeromicrobium erythreum gen. nov., sp. nov.</title>
        <authorList>
            <person name="Miller E.S."/>
            <person name="Woese C.R."/>
            <person name="Brenner S."/>
        </authorList>
    </citation>
    <scope>NUCLEOTIDE SEQUENCE [LARGE SCALE GENOMIC DNA]</scope>
    <source>
        <strain evidence="1 2">AR18</strain>
    </source>
</reference>
<evidence type="ECO:0000313" key="2">
    <source>
        <dbReference type="Proteomes" id="UP000067689"/>
    </source>
</evidence>
<dbReference type="OrthoDB" id="116799at2"/>
<dbReference type="Pfam" id="PF05401">
    <property type="entry name" value="NodS"/>
    <property type="match status" value="1"/>
</dbReference>
<evidence type="ECO:0008006" key="3">
    <source>
        <dbReference type="Google" id="ProtNLM"/>
    </source>
</evidence>
<dbReference type="RefSeq" id="WP_067859881.1">
    <property type="nucleotide sequence ID" value="NZ_CP011502.1"/>
</dbReference>
<dbReference type="GO" id="GO:0009312">
    <property type="term" value="P:oligosaccharide biosynthetic process"/>
    <property type="evidence" value="ECO:0007669"/>
    <property type="project" value="InterPro"/>
</dbReference>
<organism evidence="1 2">
    <name type="scientific">Aeromicrobium erythreum</name>
    <dbReference type="NCBI Taxonomy" id="2041"/>
    <lineage>
        <taxon>Bacteria</taxon>
        <taxon>Bacillati</taxon>
        <taxon>Actinomycetota</taxon>
        <taxon>Actinomycetes</taxon>
        <taxon>Propionibacteriales</taxon>
        <taxon>Nocardioidaceae</taxon>
        <taxon>Aeromicrobium</taxon>
    </lineage>
</organism>
<dbReference type="GO" id="GO:0008757">
    <property type="term" value="F:S-adenosylmethionine-dependent methyltransferase activity"/>
    <property type="evidence" value="ECO:0007669"/>
    <property type="project" value="InterPro"/>
</dbReference>
<name>A0A0U4C413_9ACTN</name>
<sequence length="184" mass="20624">MTDPAYFEDLYRTDPDPWRLDTAPYEERKRALTLASLPRPRYARAFEPACARGQITALLAERCDELVALDPVEAALERVRGRDLAGVSVRRGTIPDDWPAGTFDLVVLSEVLYFLTAEQRARCAELTVASLRPDGHVVAVHWRHSFTEAASVPDEAHVDLHTSALRPVSGYLDDDVRLEVLERA</sequence>
<proteinExistence type="predicted"/>
<dbReference type="InterPro" id="IPR029063">
    <property type="entry name" value="SAM-dependent_MTases_sf"/>
</dbReference>
<dbReference type="InterPro" id="IPR008715">
    <property type="entry name" value="SAM-MeTfrase_NodS-like"/>
</dbReference>
<dbReference type="SUPFAM" id="SSF53335">
    <property type="entry name" value="S-adenosyl-L-methionine-dependent methyltransferases"/>
    <property type="match status" value="1"/>
</dbReference>
<dbReference type="Proteomes" id="UP000067689">
    <property type="component" value="Chromosome"/>
</dbReference>
<dbReference type="EMBL" id="CP011502">
    <property type="protein sequence ID" value="ALX05695.1"/>
    <property type="molecule type" value="Genomic_DNA"/>
</dbReference>
<accession>A0A0U4C413</accession>
<protein>
    <recommendedName>
        <fullName evidence="3">Methyltransferase</fullName>
    </recommendedName>
</protein>
<evidence type="ECO:0000313" key="1">
    <source>
        <dbReference type="EMBL" id="ALX05695.1"/>
    </source>
</evidence>
<keyword evidence="2" id="KW-1185">Reference proteome</keyword>
<dbReference type="KEGG" id="aer:AERYTH_13795"/>